<evidence type="ECO:0000259" key="2">
    <source>
        <dbReference type="PROSITE" id="PS50022"/>
    </source>
</evidence>
<dbReference type="InterPro" id="IPR015202">
    <property type="entry name" value="GO-like_E_set"/>
</dbReference>
<proteinExistence type="predicted"/>
<dbReference type="PANTHER" id="PTHR32208">
    <property type="entry name" value="SECRETED PROTEIN-RELATED"/>
    <property type="match status" value="1"/>
</dbReference>
<sequence length="795" mass="84989">MAAINFFSLLFFSFVHTVFSASIAINRAGWTITSDSYQPGMEAAKAFDSDVASFWHSAYKPTLDPLPNVITIDMKSTYVVNGVSIQPRQDNSMNGNIGQHTIELSADGTNWGLFVANGRYVNDKTTKKTTFVARQARYVRITALTEAQSSANQWTSAAEINVYADVQYTSRSAWTVSADTAETTKAQNGPANAIDGSTATIWHTKYSGTIAPLPHWFQIDQSSLQTVSALSYLPRTDSANGRIGKYTVQASNDSTTWTQVSSGTWADDGNEKTAQFTTATVTARYFRLNALSEAGNRGQWSSASEINLVSLNSASFTAPPPSKGFWQNTVDFPIVPAAAAVLPNGKVLLWSAYLLDYYGGTNGYTQTAIYDPTTGVVTPRNVTNTAHDMFCPGISMTFDGKIVVTGGDDAAKTSIYDPVADAWIAGPNMKISRGYQSTATVSDGKVFNIGGSWSGGKGNKNGEIYNPTTKAWSLIQNALVSPMLTADAGGIYRADNHGWFFAWKNQTVLQAGPSKAMNWYETDGVGMTTGAGNRADDGDAMCGNAVMYDATAGKILSAGGASSYQTVDARSNAYLITIGQTLDFPAVVKAPSMAYARGFANGVALPDGTVFVTGGQSHVEPFTDTTAIYTPELYDPTTNTWTQLNPHAIPRTYHSVALLLQDGTVFTGGGGLCGNCATNHWDGEIFVPPYLLNLDGSRRTRPVINSVVSTATIGSTITVTTNGLLHKFALVRFGTATHTVNTDQRRIPLTALSVGTSYTITIPGDPGVALPGYWYLFAMDQAGTPSIAKIILLSP</sequence>
<dbReference type="Gene3D" id="2.60.120.260">
    <property type="entry name" value="Galactose-binding domain-like"/>
    <property type="match status" value="2"/>
</dbReference>
<accession>A0A6A5YMT0</accession>
<dbReference type="AlphaFoldDB" id="A0A6A5YMT0"/>
<dbReference type="Gene3D" id="2.130.10.80">
    <property type="entry name" value="Galactose oxidase/kelch, beta-propeller"/>
    <property type="match status" value="1"/>
</dbReference>
<dbReference type="Gene3D" id="2.60.40.10">
    <property type="entry name" value="Immunoglobulins"/>
    <property type="match status" value="1"/>
</dbReference>
<dbReference type="Pfam" id="PF09118">
    <property type="entry name" value="GO-like_E_set"/>
    <property type="match status" value="1"/>
</dbReference>
<dbReference type="InterPro" id="IPR008979">
    <property type="entry name" value="Galactose-bd-like_sf"/>
</dbReference>
<dbReference type="OrthoDB" id="2019572at2759"/>
<organism evidence="3 4">
    <name type="scientific">Lophiotrema nucula</name>
    <dbReference type="NCBI Taxonomy" id="690887"/>
    <lineage>
        <taxon>Eukaryota</taxon>
        <taxon>Fungi</taxon>
        <taxon>Dikarya</taxon>
        <taxon>Ascomycota</taxon>
        <taxon>Pezizomycotina</taxon>
        <taxon>Dothideomycetes</taxon>
        <taxon>Pleosporomycetidae</taxon>
        <taxon>Pleosporales</taxon>
        <taxon>Lophiotremataceae</taxon>
        <taxon>Lophiotrema</taxon>
    </lineage>
</organism>
<name>A0A6A5YMT0_9PLEO</name>
<dbReference type="InterPro" id="IPR037293">
    <property type="entry name" value="Gal_Oxidase_central_sf"/>
</dbReference>
<reference evidence="3" key="1">
    <citation type="journal article" date="2020" name="Stud. Mycol.">
        <title>101 Dothideomycetes genomes: a test case for predicting lifestyles and emergence of pathogens.</title>
        <authorList>
            <person name="Haridas S."/>
            <person name="Albert R."/>
            <person name="Binder M."/>
            <person name="Bloem J."/>
            <person name="Labutti K."/>
            <person name="Salamov A."/>
            <person name="Andreopoulos B."/>
            <person name="Baker S."/>
            <person name="Barry K."/>
            <person name="Bills G."/>
            <person name="Bluhm B."/>
            <person name="Cannon C."/>
            <person name="Castanera R."/>
            <person name="Culley D."/>
            <person name="Daum C."/>
            <person name="Ezra D."/>
            <person name="Gonzalez J."/>
            <person name="Henrissat B."/>
            <person name="Kuo A."/>
            <person name="Liang C."/>
            <person name="Lipzen A."/>
            <person name="Lutzoni F."/>
            <person name="Magnuson J."/>
            <person name="Mondo S."/>
            <person name="Nolan M."/>
            <person name="Ohm R."/>
            <person name="Pangilinan J."/>
            <person name="Park H.-J."/>
            <person name="Ramirez L."/>
            <person name="Alfaro M."/>
            <person name="Sun H."/>
            <person name="Tritt A."/>
            <person name="Yoshinaga Y."/>
            <person name="Zwiers L.-H."/>
            <person name="Turgeon B."/>
            <person name="Goodwin S."/>
            <person name="Spatafora J."/>
            <person name="Crous P."/>
            <person name="Grigoriev I."/>
        </authorList>
    </citation>
    <scope>NUCLEOTIDE SEQUENCE</scope>
    <source>
        <strain evidence="3">CBS 627.86</strain>
    </source>
</reference>
<evidence type="ECO:0000313" key="3">
    <source>
        <dbReference type="EMBL" id="KAF2107994.1"/>
    </source>
</evidence>
<dbReference type="InterPro" id="IPR011043">
    <property type="entry name" value="Gal_Oxase/kelch_b-propeller"/>
</dbReference>
<feature type="domain" description="F5/8 type C" evidence="2">
    <location>
        <begin position="11"/>
        <end position="145"/>
    </location>
</feature>
<dbReference type="InterPro" id="IPR013783">
    <property type="entry name" value="Ig-like_fold"/>
</dbReference>
<dbReference type="InterPro" id="IPR000421">
    <property type="entry name" value="FA58C"/>
</dbReference>
<evidence type="ECO:0000313" key="4">
    <source>
        <dbReference type="Proteomes" id="UP000799770"/>
    </source>
</evidence>
<dbReference type="SMART" id="SM00612">
    <property type="entry name" value="Kelch"/>
    <property type="match status" value="3"/>
</dbReference>
<dbReference type="Pfam" id="PF01344">
    <property type="entry name" value="Kelch_1"/>
    <property type="match status" value="2"/>
</dbReference>
<keyword evidence="1" id="KW-0732">Signal</keyword>
<evidence type="ECO:0000256" key="1">
    <source>
        <dbReference type="SAM" id="SignalP"/>
    </source>
</evidence>
<feature type="domain" description="F5/8 type C" evidence="2">
    <location>
        <begin position="155"/>
        <end position="313"/>
    </location>
</feature>
<dbReference type="SUPFAM" id="SSF49785">
    <property type="entry name" value="Galactose-binding domain-like"/>
    <property type="match status" value="2"/>
</dbReference>
<dbReference type="Proteomes" id="UP000799770">
    <property type="component" value="Unassembled WGS sequence"/>
</dbReference>
<protein>
    <recommendedName>
        <fullName evidence="2">F5/8 type C domain-containing protein</fullName>
    </recommendedName>
</protein>
<dbReference type="SUPFAM" id="SSF81296">
    <property type="entry name" value="E set domains"/>
    <property type="match status" value="1"/>
</dbReference>
<dbReference type="PANTHER" id="PTHR32208:SF68">
    <property type="entry name" value="GALACTOSE OXIDASE"/>
    <property type="match status" value="1"/>
</dbReference>
<gene>
    <name evidence="3" type="ORF">BDV96DRAFT_588070</name>
</gene>
<dbReference type="InterPro" id="IPR006652">
    <property type="entry name" value="Kelch_1"/>
</dbReference>
<dbReference type="InterPro" id="IPR014756">
    <property type="entry name" value="Ig_E-set"/>
</dbReference>
<feature type="chain" id="PRO_5025462878" description="F5/8 type C domain-containing protein" evidence="1">
    <location>
        <begin position="21"/>
        <end position="795"/>
    </location>
</feature>
<dbReference type="SUPFAM" id="SSF50965">
    <property type="entry name" value="Galactose oxidase, central domain"/>
    <property type="match status" value="1"/>
</dbReference>
<dbReference type="CDD" id="cd02851">
    <property type="entry name" value="E_set_GO_C"/>
    <property type="match status" value="1"/>
</dbReference>
<dbReference type="EMBL" id="ML977350">
    <property type="protein sequence ID" value="KAF2107994.1"/>
    <property type="molecule type" value="Genomic_DNA"/>
</dbReference>
<keyword evidence="4" id="KW-1185">Reference proteome</keyword>
<feature type="signal peptide" evidence="1">
    <location>
        <begin position="1"/>
        <end position="20"/>
    </location>
</feature>
<dbReference type="PROSITE" id="PS50022">
    <property type="entry name" value="FA58C_3"/>
    <property type="match status" value="2"/>
</dbReference>
<dbReference type="Pfam" id="PF00754">
    <property type="entry name" value="F5_F8_type_C"/>
    <property type="match status" value="2"/>
</dbReference>